<reference evidence="1" key="1">
    <citation type="submission" date="2018-02" db="EMBL/GenBank/DDBJ databases">
        <title>Rhizophora mucronata_Transcriptome.</title>
        <authorList>
            <person name="Meera S.P."/>
            <person name="Sreeshan A."/>
            <person name="Augustine A."/>
        </authorList>
    </citation>
    <scope>NUCLEOTIDE SEQUENCE</scope>
    <source>
        <tissue evidence="1">Leaf</tissue>
    </source>
</reference>
<protein>
    <submittedName>
        <fullName evidence="1">Uncharacterized protein</fullName>
    </submittedName>
</protein>
<organism evidence="1">
    <name type="scientific">Rhizophora mucronata</name>
    <name type="common">Asiatic mangrove</name>
    <dbReference type="NCBI Taxonomy" id="61149"/>
    <lineage>
        <taxon>Eukaryota</taxon>
        <taxon>Viridiplantae</taxon>
        <taxon>Streptophyta</taxon>
        <taxon>Embryophyta</taxon>
        <taxon>Tracheophyta</taxon>
        <taxon>Spermatophyta</taxon>
        <taxon>Magnoliopsida</taxon>
        <taxon>eudicotyledons</taxon>
        <taxon>Gunneridae</taxon>
        <taxon>Pentapetalae</taxon>
        <taxon>rosids</taxon>
        <taxon>fabids</taxon>
        <taxon>Malpighiales</taxon>
        <taxon>Rhizophoraceae</taxon>
        <taxon>Rhizophora</taxon>
    </lineage>
</organism>
<proteinExistence type="predicted"/>
<dbReference type="EMBL" id="GGEC01090053">
    <property type="protein sequence ID" value="MBX70537.1"/>
    <property type="molecule type" value="Transcribed_RNA"/>
</dbReference>
<dbReference type="AlphaFoldDB" id="A0A2P2QU76"/>
<sequence length="66" mass="7605">MHSDSICTLSFLFALIMVYNLKFPLCQCSCGGLGMFALTKMFLMTRTNSLDLSHWLFFQNLLNYLV</sequence>
<name>A0A2P2QU76_RHIMU</name>
<evidence type="ECO:0000313" key="1">
    <source>
        <dbReference type="EMBL" id="MBX70537.1"/>
    </source>
</evidence>
<accession>A0A2P2QU76</accession>